<name>A0A1W6YI48_9BORD</name>
<feature type="transmembrane region" description="Helical" evidence="7">
    <location>
        <begin position="29"/>
        <end position="53"/>
    </location>
</feature>
<evidence type="ECO:0000259" key="8">
    <source>
        <dbReference type="PROSITE" id="PS50850"/>
    </source>
</evidence>
<keyword evidence="2" id="KW-0813">Transport</keyword>
<sequence length="460" mass="49597">MATFVQAGHAPAAETSIEQKRRNAIKGAFFSEFIDMFDIYLPVVVLAPVLFYFQPRGVAPATEAILASLVFITTLLGRPIGALIFGMVADRIGRRMASIWSVSGFGVVTLLIGLLPGYDSIGIASYLLLVALRFVDGIFLGGGYTGAMPLAIEYSRKSQRGFVGGLILAGFPAAYVCINLVAMLMFALFPLDGAQSPYAQVGWRIPFLIGAVLAGVLAWYYIHKVAESEIWQSEAKKGAAARNQATATAAGQRREKLPLMDLVSGRSGRNLLQVLLLMTGFWLTQNLITIYMPTGLLSGTLHMSAFDTAATLLVCYAALFFSYIASGVLGQRIGRRRFFLLAGPLIATVGAVLFYLLSHAAGMPLPVIMLLVVLLSILVTSPWGVIVTYINERFVTDVRATGFGVGFSLSVIIPSFYAFYMNWLGRFMPMRAAPVALLVIGAVIGTIGALMGPETRDVDF</sequence>
<dbReference type="PANTHER" id="PTHR43045:SF4">
    <property type="entry name" value="TRANSPORTER YDFJ-RELATED"/>
    <property type="match status" value="1"/>
</dbReference>
<proteinExistence type="predicted"/>
<evidence type="ECO:0000256" key="5">
    <source>
        <dbReference type="ARBA" id="ARBA00022989"/>
    </source>
</evidence>
<dbReference type="Proteomes" id="UP000194151">
    <property type="component" value="Chromosome"/>
</dbReference>
<protein>
    <submittedName>
        <fullName evidence="9">MFS transporter</fullName>
    </submittedName>
</protein>
<keyword evidence="5 7" id="KW-1133">Transmembrane helix</keyword>
<dbReference type="RefSeq" id="WP_086063987.1">
    <property type="nucleotide sequence ID" value="NZ_CP021108.1"/>
</dbReference>
<dbReference type="AlphaFoldDB" id="A0A1W6YI48"/>
<evidence type="ECO:0000313" key="10">
    <source>
        <dbReference type="Proteomes" id="UP000194151"/>
    </source>
</evidence>
<feature type="transmembrane region" description="Helical" evidence="7">
    <location>
        <begin position="363"/>
        <end position="390"/>
    </location>
</feature>
<dbReference type="InterPro" id="IPR036259">
    <property type="entry name" value="MFS_trans_sf"/>
</dbReference>
<gene>
    <name evidence="9" type="ORF">CAL12_07895</name>
</gene>
<dbReference type="InterPro" id="IPR020846">
    <property type="entry name" value="MFS_dom"/>
</dbReference>
<feature type="transmembrane region" description="Helical" evidence="7">
    <location>
        <begin position="305"/>
        <end position="326"/>
    </location>
</feature>
<keyword evidence="10" id="KW-1185">Reference proteome</keyword>
<feature type="transmembrane region" description="Helical" evidence="7">
    <location>
        <begin position="121"/>
        <end position="141"/>
    </location>
</feature>
<feature type="transmembrane region" description="Helical" evidence="7">
    <location>
        <begin position="274"/>
        <end position="293"/>
    </location>
</feature>
<dbReference type="PROSITE" id="PS50850">
    <property type="entry name" value="MFS"/>
    <property type="match status" value="1"/>
</dbReference>
<evidence type="ECO:0000256" key="1">
    <source>
        <dbReference type="ARBA" id="ARBA00004651"/>
    </source>
</evidence>
<dbReference type="InterPro" id="IPR011701">
    <property type="entry name" value="MFS"/>
</dbReference>
<evidence type="ECO:0000256" key="4">
    <source>
        <dbReference type="ARBA" id="ARBA00022692"/>
    </source>
</evidence>
<feature type="transmembrane region" description="Helical" evidence="7">
    <location>
        <begin position="402"/>
        <end position="420"/>
    </location>
</feature>
<evidence type="ECO:0000256" key="2">
    <source>
        <dbReference type="ARBA" id="ARBA00022448"/>
    </source>
</evidence>
<feature type="transmembrane region" description="Helical" evidence="7">
    <location>
        <begin position="65"/>
        <end position="85"/>
    </location>
</feature>
<dbReference type="EMBL" id="CP021108">
    <property type="protein sequence ID" value="ARP80766.1"/>
    <property type="molecule type" value="Genomic_DNA"/>
</dbReference>
<keyword evidence="6 7" id="KW-0472">Membrane</keyword>
<dbReference type="Pfam" id="PF07690">
    <property type="entry name" value="MFS_1"/>
    <property type="match status" value="1"/>
</dbReference>
<comment type="subcellular location">
    <subcellularLocation>
        <location evidence="1">Cell membrane</location>
        <topology evidence="1">Multi-pass membrane protein</topology>
    </subcellularLocation>
</comment>
<dbReference type="SUPFAM" id="SSF103473">
    <property type="entry name" value="MFS general substrate transporter"/>
    <property type="match status" value="1"/>
</dbReference>
<keyword evidence="3" id="KW-1003">Cell membrane</keyword>
<feature type="transmembrane region" description="Helical" evidence="7">
    <location>
        <begin position="201"/>
        <end position="222"/>
    </location>
</feature>
<dbReference type="Gene3D" id="1.20.1250.20">
    <property type="entry name" value="MFS general substrate transporter like domains"/>
    <property type="match status" value="2"/>
</dbReference>
<feature type="transmembrane region" description="Helical" evidence="7">
    <location>
        <begin position="432"/>
        <end position="452"/>
    </location>
</feature>
<feature type="domain" description="Major facilitator superfamily (MFS) profile" evidence="8">
    <location>
        <begin position="24"/>
        <end position="456"/>
    </location>
</feature>
<dbReference type="PANTHER" id="PTHR43045">
    <property type="entry name" value="SHIKIMATE TRANSPORTER"/>
    <property type="match status" value="1"/>
</dbReference>
<evidence type="ECO:0000256" key="7">
    <source>
        <dbReference type="SAM" id="Phobius"/>
    </source>
</evidence>
<evidence type="ECO:0000313" key="9">
    <source>
        <dbReference type="EMBL" id="ARP80766.1"/>
    </source>
</evidence>
<dbReference type="PROSITE" id="PS00217">
    <property type="entry name" value="SUGAR_TRANSPORT_2"/>
    <property type="match status" value="1"/>
</dbReference>
<dbReference type="OrthoDB" id="6766492at2"/>
<evidence type="ECO:0000256" key="3">
    <source>
        <dbReference type="ARBA" id="ARBA00022475"/>
    </source>
</evidence>
<feature type="transmembrane region" description="Helical" evidence="7">
    <location>
        <begin position="162"/>
        <end position="189"/>
    </location>
</feature>
<keyword evidence="4 7" id="KW-0812">Transmembrane</keyword>
<feature type="transmembrane region" description="Helical" evidence="7">
    <location>
        <begin position="338"/>
        <end position="357"/>
    </location>
</feature>
<feature type="transmembrane region" description="Helical" evidence="7">
    <location>
        <begin position="97"/>
        <end position="115"/>
    </location>
</feature>
<dbReference type="GO" id="GO:0022857">
    <property type="term" value="F:transmembrane transporter activity"/>
    <property type="evidence" value="ECO:0007669"/>
    <property type="project" value="InterPro"/>
</dbReference>
<dbReference type="InterPro" id="IPR005829">
    <property type="entry name" value="Sugar_transporter_CS"/>
</dbReference>
<dbReference type="GO" id="GO:0005886">
    <property type="term" value="C:plasma membrane"/>
    <property type="evidence" value="ECO:0007669"/>
    <property type="project" value="UniProtKB-SubCell"/>
</dbReference>
<dbReference type="STRING" id="1416806.CAL12_07895"/>
<evidence type="ECO:0000256" key="6">
    <source>
        <dbReference type="ARBA" id="ARBA00023136"/>
    </source>
</evidence>
<dbReference type="KEGG" id="bgv:CAL12_07895"/>
<organism evidence="9 10">
    <name type="scientific">Bordetella genomosp. 8</name>
    <dbReference type="NCBI Taxonomy" id="1416806"/>
    <lineage>
        <taxon>Bacteria</taxon>
        <taxon>Pseudomonadati</taxon>
        <taxon>Pseudomonadota</taxon>
        <taxon>Betaproteobacteria</taxon>
        <taxon>Burkholderiales</taxon>
        <taxon>Alcaligenaceae</taxon>
        <taxon>Bordetella</taxon>
    </lineage>
</organism>
<accession>A0A1W6YI48</accession>
<reference evidence="9 10" key="1">
    <citation type="submission" date="2017-05" db="EMBL/GenBank/DDBJ databases">
        <title>Complete and WGS of Bordetella genogroups.</title>
        <authorList>
            <person name="Spilker T."/>
            <person name="LiPuma J."/>
        </authorList>
    </citation>
    <scope>NUCLEOTIDE SEQUENCE [LARGE SCALE GENOMIC DNA]</scope>
    <source>
        <strain evidence="9 10">AU19157</strain>
    </source>
</reference>